<dbReference type="SUPFAM" id="SSF52980">
    <property type="entry name" value="Restriction endonuclease-like"/>
    <property type="match status" value="1"/>
</dbReference>
<comment type="caution">
    <text evidence="1">The sequence shown here is derived from an EMBL/GenBank/DDBJ whole genome shotgun (WGS) entry which is preliminary data.</text>
</comment>
<sequence length="120" mass="12948">MVIATVMAAAPHSSLLPGVLVEFPGSEKPNEVDIYGIWHGRVVCGEVKTKATEFTPEQVRKDVAVAQRLGSDVYLMAATDAIHRELRDLAAKECDDTGLSLEVLSRSELILTRAAAAQTE</sequence>
<evidence type="ECO:0008006" key="3">
    <source>
        <dbReference type="Google" id="ProtNLM"/>
    </source>
</evidence>
<dbReference type="EMBL" id="JAGFNP010000004">
    <property type="protein sequence ID" value="MBO3733120.1"/>
    <property type="molecule type" value="Genomic_DNA"/>
</dbReference>
<evidence type="ECO:0000313" key="2">
    <source>
        <dbReference type="Proteomes" id="UP000681341"/>
    </source>
</evidence>
<protein>
    <recommendedName>
        <fullName evidence="3">Restriction endonuclease type IV Mrr domain-containing protein</fullName>
    </recommendedName>
</protein>
<dbReference type="Proteomes" id="UP000681341">
    <property type="component" value="Unassembled WGS sequence"/>
</dbReference>
<gene>
    <name evidence="1" type="ORF">J5V16_09825</name>
</gene>
<proteinExistence type="predicted"/>
<dbReference type="InterPro" id="IPR011335">
    <property type="entry name" value="Restrct_endonuc-II-like"/>
</dbReference>
<name>A0ABS3U2W7_9ACTN</name>
<accession>A0ABS3U2W7</accession>
<reference evidence="1 2" key="1">
    <citation type="submission" date="2021-03" db="EMBL/GenBank/DDBJ databases">
        <title>Glycomyces sp. nov., a novel actinomycete isolated from soil.</title>
        <authorList>
            <person name="Yang X."/>
            <person name="Xu X."/>
        </authorList>
    </citation>
    <scope>NUCLEOTIDE SEQUENCE [LARGE SCALE GENOMIC DNA]</scope>
    <source>
        <strain evidence="1 2">NEAU-S30</strain>
    </source>
</reference>
<evidence type="ECO:0000313" key="1">
    <source>
        <dbReference type="EMBL" id="MBO3733120.1"/>
    </source>
</evidence>
<dbReference type="RefSeq" id="WP_208495999.1">
    <property type="nucleotide sequence ID" value="NZ_JAGFNP010000004.1"/>
</dbReference>
<organism evidence="1 2">
    <name type="scientific">Glycomyces niveus</name>
    <dbReference type="NCBI Taxonomy" id="2820287"/>
    <lineage>
        <taxon>Bacteria</taxon>
        <taxon>Bacillati</taxon>
        <taxon>Actinomycetota</taxon>
        <taxon>Actinomycetes</taxon>
        <taxon>Glycomycetales</taxon>
        <taxon>Glycomycetaceae</taxon>
        <taxon>Glycomyces</taxon>
    </lineage>
</organism>
<keyword evidence="2" id="KW-1185">Reference proteome</keyword>